<dbReference type="Proteomes" id="UP001190926">
    <property type="component" value="Unassembled WGS sequence"/>
</dbReference>
<gene>
    <name evidence="4" type="ORF">C2S53_017503</name>
</gene>
<dbReference type="Pfam" id="PF14309">
    <property type="entry name" value="DUF4378"/>
    <property type="match status" value="1"/>
</dbReference>
<reference evidence="4 5" key="1">
    <citation type="journal article" date="2021" name="Nat. Commun.">
        <title>Incipient diploidization of the medicinal plant Perilla within 10,000 years.</title>
        <authorList>
            <person name="Zhang Y."/>
            <person name="Shen Q."/>
            <person name="Leng L."/>
            <person name="Zhang D."/>
            <person name="Chen S."/>
            <person name="Shi Y."/>
            <person name="Ning Z."/>
            <person name="Chen S."/>
        </authorList>
    </citation>
    <scope>NUCLEOTIDE SEQUENCE [LARGE SCALE GENOMIC DNA]</scope>
    <source>
        <strain evidence="5">cv. PC099</strain>
    </source>
</reference>
<dbReference type="Pfam" id="PF14383">
    <property type="entry name" value="VARLMGL"/>
    <property type="match status" value="1"/>
</dbReference>
<evidence type="ECO:0000313" key="4">
    <source>
        <dbReference type="EMBL" id="KAH6820750.1"/>
    </source>
</evidence>
<dbReference type="EMBL" id="SDAM02003290">
    <property type="protein sequence ID" value="KAH6820750.1"/>
    <property type="molecule type" value="Genomic_DNA"/>
</dbReference>
<dbReference type="AlphaFoldDB" id="A0AAD4NZN4"/>
<dbReference type="InterPro" id="IPR025486">
    <property type="entry name" value="DUF4378"/>
</dbReference>
<feature type="domain" description="DUF4378" evidence="2">
    <location>
        <begin position="786"/>
        <end position="945"/>
    </location>
</feature>
<evidence type="ECO:0000259" key="2">
    <source>
        <dbReference type="Pfam" id="PF14309"/>
    </source>
</evidence>
<evidence type="ECO:0000256" key="1">
    <source>
        <dbReference type="SAM" id="MobiDB-lite"/>
    </source>
</evidence>
<feature type="region of interest" description="Disordered" evidence="1">
    <location>
        <begin position="576"/>
        <end position="595"/>
    </location>
</feature>
<keyword evidence="5" id="KW-1185">Reference proteome</keyword>
<dbReference type="PANTHER" id="PTHR21726:SF61">
    <property type="entry name" value="DNAA INITIATOR-ASSOCIATING PROTEIN"/>
    <property type="match status" value="1"/>
</dbReference>
<evidence type="ECO:0000259" key="3">
    <source>
        <dbReference type="Pfam" id="PF14383"/>
    </source>
</evidence>
<feature type="region of interest" description="Disordered" evidence="1">
    <location>
        <begin position="191"/>
        <end position="216"/>
    </location>
</feature>
<feature type="region of interest" description="Disordered" evidence="1">
    <location>
        <begin position="241"/>
        <end position="265"/>
    </location>
</feature>
<dbReference type="PANTHER" id="PTHR21726">
    <property type="entry name" value="PHOSPHATIDYLINOSITOL N-ACETYLGLUCOSAMINYLTRANSFERASE SUBUNIT P DOWN SYNDROME CRITICAL REGION PROTEIN 5 -RELATED"/>
    <property type="match status" value="1"/>
</dbReference>
<accession>A0AAD4NZN4</accession>
<proteinExistence type="predicted"/>
<protein>
    <recommendedName>
        <fullName evidence="6">DUF4378 domain-containing protein</fullName>
    </recommendedName>
</protein>
<feature type="domain" description="DUF3741" evidence="3">
    <location>
        <begin position="97"/>
        <end position="123"/>
    </location>
</feature>
<organism evidence="4 5">
    <name type="scientific">Perilla frutescens var. hirtella</name>
    <name type="common">Perilla citriodora</name>
    <name type="synonym">Perilla setoyensis</name>
    <dbReference type="NCBI Taxonomy" id="608512"/>
    <lineage>
        <taxon>Eukaryota</taxon>
        <taxon>Viridiplantae</taxon>
        <taxon>Streptophyta</taxon>
        <taxon>Embryophyta</taxon>
        <taxon>Tracheophyta</taxon>
        <taxon>Spermatophyta</taxon>
        <taxon>Magnoliopsida</taxon>
        <taxon>eudicotyledons</taxon>
        <taxon>Gunneridae</taxon>
        <taxon>Pentapetalae</taxon>
        <taxon>asterids</taxon>
        <taxon>lamiids</taxon>
        <taxon>Lamiales</taxon>
        <taxon>Lamiaceae</taxon>
        <taxon>Nepetoideae</taxon>
        <taxon>Elsholtzieae</taxon>
        <taxon>Perilla</taxon>
    </lineage>
</organism>
<evidence type="ECO:0000313" key="5">
    <source>
        <dbReference type="Proteomes" id="UP001190926"/>
    </source>
</evidence>
<evidence type="ECO:0008006" key="6">
    <source>
        <dbReference type="Google" id="ProtNLM"/>
    </source>
</evidence>
<name>A0AAD4NZN4_PERFH</name>
<dbReference type="InterPro" id="IPR032795">
    <property type="entry name" value="DUF3741-assoc"/>
</dbReference>
<sequence length="955" mass="105764">MNDSVEKPASSLAIVEKKPQRPGGCVGIFFQLFDWNRRFAKKKLFSKKLLPPVRFKQASKKFGGDEKQPKLRLIADENNGGFPTVKITNGATAIVDNEQKNEMRVPGLVARLMGLESMPTLQRDKSKKKAPASGIVCGKAEKLVDKKEELIVEKGGTKHEVRPQKLQKTSICERQPITRFGAEKLPFKNVLSKSRKHPTKLPSPVKSPKNLSKKRPSKLIGAATRILEPGLQTSRYKCTLTYSNSSRHPPRDPDMEERIHSSSSHLDDSYGFGSVAAEGDSSCRNCGYLLDNLNGQPTISSQPLVFASPFSNHVRSSCQVSERSKPVNATYYHQLEEELHDDYPAVASPVVGSAQSHVKLASYRRPFCSGHIQQHLAGQQCKLPRGEPLPLSTNQKPDRQNQMLRARETVPPRPNANCLADSKASTAVMNGTKNSVSVNQNLSCNSRSRVPTRIENGRFELEKRINNSMNDSVPSGRKRRPAYICKQGENSGCSSSTINKPIVGSPHSVSGKQLGYTAKCNHECNRLGLLRRQDTTFDSGPGNNNVVSFTFNSSVKRKIGIHEVAKTQVRSGLRCDEGEQEPALGESERKTKFEKPCPISGDALGALLQQKLKELNCQGEDTGNAPKKTTATILQELITALTSEAPFQQDNLCSISDRRSGWSGQSHLSNSKSSTVFQGNAMNVKRSFDQPLDSEHLSPGSVLEPFFSTESCPSSSADDSLGYKMVDESLDCSYCEPESPNPDILDSAASLNAIENTKEMILNNVSEILCCSGLDFGLKGNELDKVKDVLLNAELAFHSAMLSGSAVGRGSPIKHLLLDELDMLASVLWMNFGCSLGIEDGNEVNQLRRFVLDSIMEYLGVRFQEYPERGSKVSRKLPFRMNNSMLILEIVEVVRRWEKISRFGLDELIEREMSHSLGEWTVCETEAFESGIEISRHLFQILLDEILMDLCKWQT</sequence>
<comment type="caution">
    <text evidence="4">The sequence shown here is derived from an EMBL/GenBank/DDBJ whole genome shotgun (WGS) entry which is preliminary data.</text>
</comment>
<feature type="compositionally biased region" description="Basic and acidic residues" evidence="1">
    <location>
        <begin position="249"/>
        <end position="265"/>
    </location>
</feature>
<feature type="compositionally biased region" description="Basic and acidic residues" evidence="1">
    <location>
        <begin position="586"/>
        <end position="595"/>
    </location>
</feature>